<dbReference type="EMBL" id="OU899034">
    <property type="protein sequence ID" value="CAH1714885.1"/>
    <property type="molecule type" value="Genomic_DNA"/>
</dbReference>
<protein>
    <submittedName>
        <fullName evidence="2">Uncharacterized protein</fullName>
    </submittedName>
</protein>
<sequence>MAKGLYILVGVLPNKHLDRVLGVLGVRGDSSNLKRRLVVGRNFCAATLNPVLSLFIDLNTELTLRLSVSRFLVTVLTATCHTCELQFRARGLFRTDFLVNEYGHSSSNLSRICRWMSDSTMHSVSDPGSQHSSLPMKLNRRRIMTAEICVCVCVTISEHRTESSENTIGHGKPVFGARVLVIVSCCRSVLGCRSGSSSRRPRLNRYGAPVHNNSMSSDSCGGR</sequence>
<organism evidence="2 3">
    <name type="scientific">Aphis gossypii</name>
    <name type="common">Cotton aphid</name>
    <dbReference type="NCBI Taxonomy" id="80765"/>
    <lineage>
        <taxon>Eukaryota</taxon>
        <taxon>Metazoa</taxon>
        <taxon>Ecdysozoa</taxon>
        <taxon>Arthropoda</taxon>
        <taxon>Hexapoda</taxon>
        <taxon>Insecta</taxon>
        <taxon>Pterygota</taxon>
        <taxon>Neoptera</taxon>
        <taxon>Paraneoptera</taxon>
        <taxon>Hemiptera</taxon>
        <taxon>Sternorrhyncha</taxon>
        <taxon>Aphidomorpha</taxon>
        <taxon>Aphidoidea</taxon>
        <taxon>Aphididae</taxon>
        <taxon>Aphidini</taxon>
        <taxon>Aphis</taxon>
        <taxon>Aphis</taxon>
    </lineage>
</organism>
<reference evidence="2" key="2">
    <citation type="submission" date="2022-10" db="EMBL/GenBank/DDBJ databases">
        <authorList>
            <consortium name="ENA_rothamsted_submissions"/>
            <consortium name="culmorum"/>
            <person name="King R."/>
        </authorList>
    </citation>
    <scope>NUCLEOTIDE SEQUENCE</scope>
</reference>
<feature type="region of interest" description="Disordered" evidence="1">
    <location>
        <begin position="193"/>
        <end position="223"/>
    </location>
</feature>
<feature type="compositionally biased region" description="Polar residues" evidence="1">
    <location>
        <begin position="211"/>
        <end position="223"/>
    </location>
</feature>
<evidence type="ECO:0000256" key="1">
    <source>
        <dbReference type="SAM" id="MobiDB-lite"/>
    </source>
</evidence>
<gene>
    <name evidence="2" type="ORF">APHIGO_LOCUS2962</name>
</gene>
<dbReference type="Proteomes" id="UP001154329">
    <property type="component" value="Chromosome 1"/>
</dbReference>
<proteinExistence type="predicted"/>
<name>A0A9P0NGR1_APHGO</name>
<dbReference type="AlphaFoldDB" id="A0A9P0NGR1"/>
<keyword evidence="3" id="KW-1185">Reference proteome</keyword>
<evidence type="ECO:0000313" key="3">
    <source>
        <dbReference type="Proteomes" id="UP001154329"/>
    </source>
</evidence>
<reference evidence="2" key="1">
    <citation type="submission" date="2022-02" db="EMBL/GenBank/DDBJ databases">
        <authorList>
            <person name="King R."/>
        </authorList>
    </citation>
    <scope>NUCLEOTIDE SEQUENCE</scope>
</reference>
<evidence type="ECO:0000313" key="2">
    <source>
        <dbReference type="EMBL" id="CAH1714885.1"/>
    </source>
</evidence>
<accession>A0A9P0NGR1</accession>